<dbReference type="EMBL" id="JBHSOE010000007">
    <property type="protein sequence ID" value="MFC5655192.1"/>
    <property type="molecule type" value="Genomic_DNA"/>
</dbReference>
<dbReference type="Proteomes" id="UP001596065">
    <property type="component" value="Unassembled WGS sequence"/>
</dbReference>
<dbReference type="GO" id="GO:0051213">
    <property type="term" value="F:dioxygenase activity"/>
    <property type="evidence" value="ECO:0007669"/>
    <property type="project" value="UniProtKB-KW"/>
</dbReference>
<evidence type="ECO:0000313" key="2">
    <source>
        <dbReference type="Proteomes" id="UP001596065"/>
    </source>
</evidence>
<keyword evidence="1" id="KW-0560">Oxidoreductase</keyword>
<sequence>MANSSLVSSFLRHGYVRVRNALDLSPGSRLQVFFETTLRREGLTVDGRLRVPPGVTSLPPTRVADLAEVAPALWTAVCALLGGAGQIRRPARLGNALICNFRTTGLAESWHVDGDFFVHHPDSPEQALLLFVLWTDVAEGEGATLAAPSATAGILRHLARHPAGLTSARIPARDFIGAPDRHLALTGKAGDAWILHPLTAHQSAPNPRGRPRFISNPVVALEAPMNLADGPERKSPLEELTRRLLGRPWTPHADAVRHTFVPGRIGRWDGEGTYTDRSSVSSP</sequence>
<evidence type="ECO:0000313" key="1">
    <source>
        <dbReference type="EMBL" id="MFC5655192.1"/>
    </source>
</evidence>
<proteinExistence type="predicted"/>
<accession>A0ABW0WAN5</accession>
<dbReference type="SUPFAM" id="SSF51197">
    <property type="entry name" value="Clavaminate synthase-like"/>
    <property type="match status" value="1"/>
</dbReference>
<dbReference type="InterPro" id="IPR008775">
    <property type="entry name" value="Phytyl_CoA_dOase-like"/>
</dbReference>
<name>A0ABW0WAN5_STRNO</name>
<organism evidence="1 2">
    <name type="scientific">Streptomyces nogalater</name>
    <dbReference type="NCBI Taxonomy" id="38314"/>
    <lineage>
        <taxon>Bacteria</taxon>
        <taxon>Bacillati</taxon>
        <taxon>Actinomycetota</taxon>
        <taxon>Actinomycetes</taxon>
        <taxon>Kitasatosporales</taxon>
        <taxon>Streptomycetaceae</taxon>
        <taxon>Streptomyces</taxon>
    </lineage>
</organism>
<protein>
    <submittedName>
        <fullName evidence="1">Phytanoyl-CoA dioxygenase family protein</fullName>
    </submittedName>
</protein>
<reference evidence="2" key="1">
    <citation type="journal article" date="2019" name="Int. J. Syst. Evol. Microbiol.">
        <title>The Global Catalogue of Microorganisms (GCM) 10K type strain sequencing project: providing services to taxonomists for standard genome sequencing and annotation.</title>
        <authorList>
            <consortium name="The Broad Institute Genomics Platform"/>
            <consortium name="The Broad Institute Genome Sequencing Center for Infectious Disease"/>
            <person name="Wu L."/>
            <person name="Ma J."/>
        </authorList>
    </citation>
    <scope>NUCLEOTIDE SEQUENCE [LARGE SCALE GENOMIC DNA]</scope>
    <source>
        <strain evidence="2">KCTC 5701</strain>
    </source>
</reference>
<keyword evidence="1" id="KW-0223">Dioxygenase</keyword>
<dbReference type="Pfam" id="PF05721">
    <property type="entry name" value="PhyH"/>
    <property type="match status" value="1"/>
</dbReference>
<dbReference type="Gene3D" id="2.60.120.620">
    <property type="entry name" value="q2cbj1_9rhob like domain"/>
    <property type="match status" value="1"/>
</dbReference>
<comment type="caution">
    <text evidence="1">The sequence shown here is derived from an EMBL/GenBank/DDBJ whole genome shotgun (WGS) entry which is preliminary data.</text>
</comment>
<keyword evidence="2" id="KW-1185">Reference proteome</keyword>
<gene>
    <name evidence="1" type="ORF">ACFP3J_06765</name>
</gene>